<feature type="transmembrane region" description="Helical" evidence="5">
    <location>
        <begin position="47"/>
        <end position="66"/>
    </location>
</feature>
<feature type="transmembrane region" description="Helical" evidence="5">
    <location>
        <begin position="111"/>
        <end position="130"/>
    </location>
</feature>
<dbReference type="GO" id="GO:0140359">
    <property type="term" value="F:ABC-type transporter activity"/>
    <property type="evidence" value="ECO:0007669"/>
    <property type="project" value="InterPro"/>
</dbReference>
<organism evidence="7">
    <name type="scientific">Dermatophagoides farinae</name>
    <name type="common">American house dust mite</name>
    <dbReference type="NCBI Taxonomy" id="6954"/>
    <lineage>
        <taxon>Eukaryota</taxon>
        <taxon>Metazoa</taxon>
        <taxon>Ecdysozoa</taxon>
        <taxon>Arthropoda</taxon>
        <taxon>Chelicerata</taxon>
        <taxon>Arachnida</taxon>
        <taxon>Acari</taxon>
        <taxon>Acariformes</taxon>
        <taxon>Sarcoptiformes</taxon>
        <taxon>Astigmata</taxon>
        <taxon>Psoroptidia</taxon>
        <taxon>Analgoidea</taxon>
        <taxon>Pyroglyphidae</taxon>
        <taxon>Dermatophagoidinae</taxon>
        <taxon>Dermatophagoides</taxon>
    </lineage>
</organism>
<feature type="transmembrane region" description="Helical" evidence="5">
    <location>
        <begin position="20"/>
        <end position="40"/>
    </location>
</feature>
<evidence type="ECO:0000313" key="7">
    <source>
        <dbReference type="EMBL" id="KAH7636585.1"/>
    </source>
</evidence>
<evidence type="ECO:0000256" key="4">
    <source>
        <dbReference type="ARBA" id="ARBA00023136"/>
    </source>
</evidence>
<keyword evidence="3 5" id="KW-1133">Transmembrane helix</keyword>
<reference evidence="7" key="2">
    <citation type="journal article" date="2021" name="World Allergy Organ. J.">
        <title>Chromosome-level assembly of Dermatophagoides farinae genome and transcriptome reveals two novel allergens Der f 37 and Der f 39.</title>
        <authorList>
            <person name="Chen J."/>
            <person name="Cai Z."/>
            <person name="Fan D."/>
            <person name="Hu J."/>
            <person name="Hou Y."/>
            <person name="He Y."/>
            <person name="Zhang Z."/>
            <person name="Zhao Z."/>
            <person name="Gao P."/>
            <person name="Hu W."/>
            <person name="Sun J."/>
            <person name="Li J."/>
            <person name="Ji K."/>
        </authorList>
    </citation>
    <scope>NUCLEOTIDE SEQUENCE</scope>
    <source>
        <strain evidence="7">JKM2019</strain>
    </source>
</reference>
<proteinExistence type="predicted"/>
<dbReference type="Proteomes" id="UP000828236">
    <property type="component" value="Unassembled WGS sequence"/>
</dbReference>
<sequence>MIFTFGVLGFSNAGDYFSPFMIIFTTSVQGMATGILLAIVISDKATVMVLAAGMMLALGFTSGAFWPTETWPTFWQQVSQYHPLTLPLKSLSSSMTRGWHFHNINVLKGQLVGIVYCFILISVAIIVFQFKNRRFK</sequence>
<dbReference type="EMBL" id="SDOV01000010">
    <property type="protein sequence ID" value="KAH7636585.1"/>
    <property type="molecule type" value="Genomic_DNA"/>
</dbReference>
<comment type="subcellular location">
    <subcellularLocation>
        <location evidence="1">Membrane</location>
        <topology evidence="1">Multi-pass membrane protein</topology>
    </subcellularLocation>
</comment>
<evidence type="ECO:0000256" key="5">
    <source>
        <dbReference type="SAM" id="Phobius"/>
    </source>
</evidence>
<evidence type="ECO:0000256" key="3">
    <source>
        <dbReference type="ARBA" id="ARBA00022989"/>
    </source>
</evidence>
<dbReference type="AlphaFoldDB" id="A0A9D4NMN0"/>
<keyword evidence="2 5" id="KW-0812">Transmembrane</keyword>
<comment type="caution">
    <text evidence="7">The sequence shown here is derived from an EMBL/GenBank/DDBJ whole genome shotgun (WGS) entry which is preliminary data.</text>
</comment>
<reference evidence="7" key="1">
    <citation type="submission" date="2020-06" db="EMBL/GenBank/DDBJ databases">
        <authorList>
            <person name="Ji K."/>
            <person name="Li J."/>
        </authorList>
    </citation>
    <scope>NUCLEOTIDE SEQUENCE</scope>
    <source>
        <strain evidence="7">JKM2019</strain>
        <tissue evidence="7">Whole body</tissue>
    </source>
</reference>
<feature type="domain" description="ABC-2 type transporter transmembrane" evidence="6">
    <location>
        <begin position="2"/>
        <end position="95"/>
    </location>
</feature>
<protein>
    <recommendedName>
        <fullName evidence="6">ABC-2 type transporter transmembrane domain-containing protein</fullName>
    </recommendedName>
</protein>
<dbReference type="InterPro" id="IPR013525">
    <property type="entry name" value="ABC2_TM"/>
</dbReference>
<dbReference type="Pfam" id="PF01061">
    <property type="entry name" value="ABC2_membrane"/>
    <property type="match status" value="1"/>
</dbReference>
<name>A0A9D4NMN0_DERFA</name>
<gene>
    <name evidence="7" type="ORF">HUG17_10555</name>
</gene>
<dbReference type="GO" id="GO:0016020">
    <property type="term" value="C:membrane"/>
    <property type="evidence" value="ECO:0007669"/>
    <property type="project" value="UniProtKB-SubCell"/>
</dbReference>
<accession>A0A9D4NMN0</accession>
<evidence type="ECO:0000256" key="2">
    <source>
        <dbReference type="ARBA" id="ARBA00022692"/>
    </source>
</evidence>
<evidence type="ECO:0000259" key="6">
    <source>
        <dbReference type="Pfam" id="PF01061"/>
    </source>
</evidence>
<keyword evidence="4 5" id="KW-0472">Membrane</keyword>
<evidence type="ECO:0000256" key="1">
    <source>
        <dbReference type="ARBA" id="ARBA00004141"/>
    </source>
</evidence>